<dbReference type="EMBL" id="CAJNNV010003120">
    <property type="protein sequence ID" value="CAE8588402.1"/>
    <property type="molecule type" value="Genomic_DNA"/>
</dbReference>
<feature type="compositionally biased region" description="Polar residues" evidence="2">
    <location>
        <begin position="22"/>
        <end position="34"/>
    </location>
</feature>
<keyword evidence="1" id="KW-0547">Nucleotide-binding</keyword>
<reference evidence="4" key="1">
    <citation type="submission" date="2021-02" db="EMBL/GenBank/DDBJ databases">
        <authorList>
            <person name="Dougan E. K."/>
            <person name="Rhodes N."/>
            <person name="Thang M."/>
            <person name="Chan C."/>
        </authorList>
    </citation>
    <scope>NUCLEOTIDE SEQUENCE</scope>
</reference>
<feature type="region of interest" description="Disordered" evidence="2">
    <location>
        <begin position="260"/>
        <end position="289"/>
    </location>
</feature>
<dbReference type="Gene3D" id="3.30.200.20">
    <property type="entry name" value="Phosphorylase Kinase, domain 1"/>
    <property type="match status" value="1"/>
</dbReference>
<name>A0A813DPG5_POLGL</name>
<dbReference type="InterPro" id="IPR017441">
    <property type="entry name" value="Protein_kinase_ATP_BS"/>
</dbReference>
<dbReference type="GO" id="GO:0004672">
    <property type="term" value="F:protein kinase activity"/>
    <property type="evidence" value="ECO:0007669"/>
    <property type="project" value="InterPro"/>
</dbReference>
<dbReference type="AlphaFoldDB" id="A0A813DPG5"/>
<feature type="region of interest" description="Disordered" evidence="2">
    <location>
        <begin position="1"/>
        <end position="83"/>
    </location>
</feature>
<dbReference type="PROSITE" id="PS50011">
    <property type="entry name" value="PROTEIN_KINASE_DOM"/>
    <property type="match status" value="1"/>
</dbReference>
<dbReference type="PROSITE" id="PS00107">
    <property type="entry name" value="PROTEIN_KINASE_ATP"/>
    <property type="match status" value="1"/>
</dbReference>
<dbReference type="SUPFAM" id="SSF56112">
    <property type="entry name" value="Protein kinase-like (PK-like)"/>
    <property type="match status" value="2"/>
</dbReference>
<sequence>MLQQPSGHGGHRSCGARPPPQMYQSVHSVASLATSAAGRSGPSQLQLQVKAALPRQRALTDPAKGHSLSLPAHPPRMQERATPAAAANWRSAVGSSPTALCGACGGLPISDLGKAPASLPFSSPAARPRSRVNGSVVFTSPVTDPRGPPKAAPVESSEALDASLESAALPPASPAPTTPLKEGVAVQIDGKRFEISSPLGTGSYGIVWSAREEREGSGGGETACGVAVKEILCQSQAELTNALFEGDLLFRLSAGGSSASSSAPFSPNGGARGPGPAGSSAFSPRTPGTRTSLCQVDACLSARIPSLVAQEAESLGPQKWRMRLAMSRIPGEPLVLLLHRQWHRAASLEDTVPRGTAAEALRLLAEPCRVASELLAQLGPALNELNLFAYHRDINPRNILVDGLSGQGLRGPISFGLVDFGMAVDARQWRGSGAVEDGAWRHLEVGGDCRSHPCTLLCRLHAIFGRDGCSIRIFDPSYFTSIPDVLCVHPEKVLSPPSSLGGDPLARADLGQRLQKPEADFAQQSQVPQWPFILPASTLRFLPVAMAENEREANLGGERGAVHSEVKRVFGKLQEPEKARLNTAEKRHGLTWTELHAYKDRMIFPVLPTMMGVDELPRDITLCGNVFRGLDRCLEKGMATENPSTPYARMQICKSHWIKFIKCVKRRDELVMRGVKRWERDYYSTLDDPSRKEYVDDIDTKMRYFLYAASHTADDMKKKRLEQNAQHCAVRQSSLLNPRQADDYESSGAAV</sequence>
<organism evidence="4 5">
    <name type="scientific">Polarella glacialis</name>
    <name type="common">Dinoflagellate</name>
    <dbReference type="NCBI Taxonomy" id="89957"/>
    <lineage>
        <taxon>Eukaryota</taxon>
        <taxon>Sar</taxon>
        <taxon>Alveolata</taxon>
        <taxon>Dinophyceae</taxon>
        <taxon>Suessiales</taxon>
        <taxon>Suessiaceae</taxon>
        <taxon>Polarella</taxon>
    </lineage>
</organism>
<feature type="domain" description="Protein kinase" evidence="3">
    <location>
        <begin position="193"/>
        <end position="599"/>
    </location>
</feature>
<feature type="binding site" evidence="1">
    <location>
        <position position="229"/>
    </location>
    <ligand>
        <name>ATP</name>
        <dbReference type="ChEBI" id="CHEBI:30616"/>
    </ligand>
</feature>
<protein>
    <recommendedName>
        <fullName evidence="3">Protein kinase domain-containing protein</fullName>
    </recommendedName>
</protein>
<dbReference type="Proteomes" id="UP000654075">
    <property type="component" value="Unassembled WGS sequence"/>
</dbReference>
<dbReference type="InterPro" id="IPR000719">
    <property type="entry name" value="Prot_kinase_dom"/>
</dbReference>
<comment type="caution">
    <text evidence="4">The sequence shown here is derived from an EMBL/GenBank/DDBJ whole genome shotgun (WGS) entry which is preliminary data.</text>
</comment>
<gene>
    <name evidence="4" type="ORF">PGLA1383_LOCUS7203</name>
</gene>
<evidence type="ECO:0000256" key="2">
    <source>
        <dbReference type="SAM" id="MobiDB-lite"/>
    </source>
</evidence>
<evidence type="ECO:0000313" key="5">
    <source>
        <dbReference type="Proteomes" id="UP000654075"/>
    </source>
</evidence>
<dbReference type="GO" id="GO:0005524">
    <property type="term" value="F:ATP binding"/>
    <property type="evidence" value="ECO:0007669"/>
    <property type="project" value="UniProtKB-UniRule"/>
</dbReference>
<keyword evidence="5" id="KW-1185">Reference proteome</keyword>
<feature type="compositionally biased region" description="Low complexity" evidence="2">
    <location>
        <begin position="155"/>
        <end position="170"/>
    </location>
</feature>
<proteinExistence type="predicted"/>
<evidence type="ECO:0000256" key="1">
    <source>
        <dbReference type="PROSITE-ProRule" id="PRU10141"/>
    </source>
</evidence>
<feature type="compositionally biased region" description="Polar residues" evidence="2">
    <location>
        <begin position="132"/>
        <end position="142"/>
    </location>
</feature>
<evidence type="ECO:0000259" key="3">
    <source>
        <dbReference type="PROSITE" id="PS50011"/>
    </source>
</evidence>
<feature type="region of interest" description="Disordered" evidence="2">
    <location>
        <begin position="121"/>
        <end position="180"/>
    </location>
</feature>
<keyword evidence="1" id="KW-0067">ATP-binding</keyword>
<dbReference type="InterPro" id="IPR011009">
    <property type="entry name" value="Kinase-like_dom_sf"/>
</dbReference>
<accession>A0A813DPG5</accession>
<feature type="compositionally biased region" description="Low complexity" evidence="2">
    <location>
        <begin position="260"/>
        <end position="269"/>
    </location>
</feature>
<evidence type="ECO:0000313" key="4">
    <source>
        <dbReference type="EMBL" id="CAE8588402.1"/>
    </source>
</evidence>